<organism evidence="1 2">
    <name type="scientific">Hibiscus sabdariffa</name>
    <name type="common">roselle</name>
    <dbReference type="NCBI Taxonomy" id="183260"/>
    <lineage>
        <taxon>Eukaryota</taxon>
        <taxon>Viridiplantae</taxon>
        <taxon>Streptophyta</taxon>
        <taxon>Embryophyta</taxon>
        <taxon>Tracheophyta</taxon>
        <taxon>Spermatophyta</taxon>
        <taxon>Magnoliopsida</taxon>
        <taxon>eudicotyledons</taxon>
        <taxon>Gunneridae</taxon>
        <taxon>Pentapetalae</taxon>
        <taxon>rosids</taxon>
        <taxon>malvids</taxon>
        <taxon>Malvales</taxon>
        <taxon>Malvaceae</taxon>
        <taxon>Malvoideae</taxon>
        <taxon>Hibiscus</taxon>
    </lineage>
</organism>
<dbReference type="Proteomes" id="UP001472677">
    <property type="component" value="Unassembled WGS sequence"/>
</dbReference>
<keyword evidence="2" id="KW-1185">Reference proteome</keyword>
<protein>
    <submittedName>
        <fullName evidence="1">Uncharacterized protein</fullName>
    </submittedName>
</protein>
<sequence>MKERKEKFQRPLHLFFHVDHGGEKKWFSSSKFKPLEFDSRSRTWKLLLGSLIDLVFGSIALRKLSKFMIKWYTFV</sequence>
<gene>
    <name evidence="1" type="ORF">V6N12_066242</name>
</gene>
<dbReference type="EMBL" id="JBBPBM010000368">
    <property type="protein sequence ID" value="KAK8496429.1"/>
    <property type="molecule type" value="Genomic_DNA"/>
</dbReference>
<accession>A0ABR2ASR4</accession>
<evidence type="ECO:0000313" key="1">
    <source>
        <dbReference type="EMBL" id="KAK8496429.1"/>
    </source>
</evidence>
<reference evidence="1 2" key="1">
    <citation type="journal article" date="2024" name="G3 (Bethesda)">
        <title>Genome assembly of Hibiscus sabdariffa L. provides insights into metabolisms of medicinal natural products.</title>
        <authorList>
            <person name="Kim T."/>
        </authorList>
    </citation>
    <scope>NUCLEOTIDE SEQUENCE [LARGE SCALE GENOMIC DNA]</scope>
    <source>
        <strain evidence="1">TK-2024</strain>
        <tissue evidence="1">Old leaves</tissue>
    </source>
</reference>
<evidence type="ECO:0000313" key="2">
    <source>
        <dbReference type="Proteomes" id="UP001472677"/>
    </source>
</evidence>
<comment type="caution">
    <text evidence="1">The sequence shown here is derived from an EMBL/GenBank/DDBJ whole genome shotgun (WGS) entry which is preliminary data.</text>
</comment>
<name>A0ABR2ASR4_9ROSI</name>
<proteinExistence type="predicted"/>